<dbReference type="SUPFAM" id="SSF50998">
    <property type="entry name" value="Quinoprotein alcohol dehydrogenase-like"/>
    <property type="match status" value="1"/>
</dbReference>
<keyword evidence="2" id="KW-1185">Reference proteome</keyword>
<sequence length="537" mass="58240">MHHRQLAITIPRYGTSWPPRSFTTLFDVKRIANLTPCVYGASSQHHPLPQYFFFTSISWEACSVSRKLLTTVGAAKFPSIFIWTRALRTAGLDVLQPGPTIYKSTGELVWSDPSLGSCNDLNFQTFEGEQYLTVWVGTGGGASGLQTGSGFALILNSKYEVIRNISAVNPEGTDLHEFRIPQPAARTALLTAFNPVQLDLTSVGGLAKGWYLNSIIQEVDIDSGRVLFNWTSADHIALDESFNNLTTSGSGTSEGNPWDAVHINSIDKNHEGNYLISSRHCKTIYKIDKNGTIIWRLGGSRSDFTAVSNDTEFNWQHHVRWRNDETQISVFDDGAAVLHQTSIVVDEPVATGKLLNVDQEAMTVSLAKRYFPSPNTGFSLAEGSTELYGDFVVVGYGSNPWITVHDTATQGVVFSAVIGPNNSTLWVGGISNYRAFQTSTHAFTGHPTQPPSVAVVAGDVYVSWNGATNVASYTLFTGSSPEKVTTRVSNVRNSGFETKISAGGASTFILVEALAADGKILGRSVVHRASDGSIASR</sequence>
<dbReference type="InterPro" id="IPR011047">
    <property type="entry name" value="Quinoprotein_ADH-like_sf"/>
</dbReference>
<proteinExistence type="predicted"/>
<evidence type="ECO:0000313" key="2">
    <source>
        <dbReference type="Proteomes" id="UP001218188"/>
    </source>
</evidence>
<gene>
    <name evidence="1" type="ORF">C8F04DRAFT_1394267</name>
</gene>
<organism evidence="1 2">
    <name type="scientific">Mycena alexandri</name>
    <dbReference type="NCBI Taxonomy" id="1745969"/>
    <lineage>
        <taxon>Eukaryota</taxon>
        <taxon>Fungi</taxon>
        <taxon>Dikarya</taxon>
        <taxon>Basidiomycota</taxon>
        <taxon>Agaricomycotina</taxon>
        <taxon>Agaricomycetes</taxon>
        <taxon>Agaricomycetidae</taxon>
        <taxon>Agaricales</taxon>
        <taxon>Marasmiineae</taxon>
        <taxon>Mycenaceae</taxon>
        <taxon>Mycena</taxon>
    </lineage>
</organism>
<protein>
    <submittedName>
        <fullName evidence="1">ASST-domain-containing protein</fullName>
    </submittedName>
</protein>
<dbReference type="EMBL" id="JARJCM010000043">
    <property type="protein sequence ID" value="KAJ7036400.1"/>
    <property type="molecule type" value="Genomic_DNA"/>
</dbReference>
<dbReference type="PANTHER" id="PTHR35340">
    <property type="entry name" value="PQQ ENZYME REPEAT PROTEIN-RELATED"/>
    <property type="match status" value="1"/>
</dbReference>
<evidence type="ECO:0000313" key="1">
    <source>
        <dbReference type="EMBL" id="KAJ7036400.1"/>
    </source>
</evidence>
<dbReference type="PANTHER" id="PTHR35340:SF5">
    <property type="entry name" value="ASST-DOMAIN-CONTAINING PROTEIN"/>
    <property type="match status" value="1"/>
</dbReference>
<dbReference type="AlphaFoldDB" id="A0AAD6T0V4"/>
<dbReference type="InterPro" id="IPR039535">
    <property type="entry name" value="ASST-like"/>
</dbReference>
<reference evidence="1" key="1">
    <citation type="submission" date="2023-03" db="EMBL/GenBank/DDBJ databases">
        <title>Massive genome expansion in bonnet fungi (Mycena s.s.) driven by repeated elements and novel gene families across ecological guilds.</title>
        <authorList>
            <consortium name="Lawrence Berkeley National Laboratory"/>
            <person name="Harder C.B."/>
            <person name="Miyauchi S."/>
            <person name="Viragh M."/>
            <person name="Kuo A."/>
            <person name="Thoen E."/>
            <person name="Andreopoulos B."/>
            <person name="Lu D."/>
            <person name="Skrede I."/>
            <person name="Drula E."/>
            <person name="Henrissat B."/>
            <person name="Morin E."/>
            <person name="Kohler A."/>
            <person name="Barry K."/>
            <person name="LaButti K."/>
            <person name="Morin E."/>
            <person name="Salamov A."/>
            <person name="Lipzen A."/>
            <person name="Mereny Z."/>
            <person name="Hegedus B."/>
            <person name="Baldrian P."/>
            <person name="Stursova M."/>
            <person name="Weitz H."/>
            <person name="Taylor A."/>
            <person name="Grigoriev I.V."/>
            <person name="Nagy L.G."/>
            <person name="Martin F."/>
            <person name="Kauserud H."/>
        </authorList>
    </citation>
    <scope>NUCLEOTIDE SEQUENCE</scope>
    <source>
        <strain evidence="1">CBHHK200</strain>
    </source>
</reference>
<name>A0AAD6T0V4_9AGAR</name>
<dbReference type="Proteomes" id="UP001218188">
    <property type="component" value="Unassembled WGS sequence"/>
</dbReference>
<accession>A0AAD6T0V4</accession>
<comment type="caution">
    <text evidence="1">The sequence shown here is derived from an EMBL/GenBank/DDBJ whole genome shotgun (WGS) entry which is preliminary data.</text>
</comment>
<dbReference type="InterPro" id="IPR053143">
    <property type="entry name" value="Arylsulfate_ST"/>
</dbReference>
<dbReference type="Pfam" id="PF14269">
    <property type="entry name" value="Arylsulfotran_2"/>
    <property type="match status" value="1"/>
</dbReference>